<sequence>MVDGLLAGCQRCLRAPRGEQDFLSGQQVDRYLSLLRHGELQALNSQALHARAKSVSLAGGGLDRRLEGSDLVEAILASLDEGPTILQQTLASELAPPVALPSVLAAYSAGCNGPPRGGGGISCHELPTFVRFCVAYRLHCYFETSRLQQPFEAVAFAESLQPEVLFMLGGPGAGKSTQCARIARVFGHCHLSVSDLLLAESLRKGFQQPEAGATVGEALAEHIVHLLWSAVQDSGGPGRAYIIEGFPRRTADLVVWDRAVGSRARVGCGLFLAASGSVLSARCRERGGCEAAVAAWAHSLRVEAGGVLDKLSKAGLLRKVPAEGDVEKVWRSIQGILGPRVVFVLGSPGAGKGTQCSRISGAFGYTHLSAGDILREEGRRDSELAKDVREGRLVCSKKLVALLRRKMEEKGWQGGRYVIDGFPRSLANMREWDSSVKGRASIKLCLHLDCSEAISEARLLEYGKISGRSDDNPESIRKRFSTWYHESQPVLQRFKEEGLLQRVDAEQGVEAVWADVRGLFGPSVIFALGGPGAGKGTQCARISETFGYQHLSTGDLLREELLRPHSPVRDLIQDRLREGGLVPDELVLRLVQRALEERGWEGGKYLVDGFPGSADNLTAWNRVLGTKASVRQALFFECPEAIMEARLLERGQRNERDDDTLDAIRKRLEVFRRESMPVVHKFESDGLLRRIDGSRTEEEIWADVKKLFGPSVIFVLGVPNIGKRIQCARISETFGFHHIRMEELLEEECQRPCPGGAEGLLGGPAELEVALLQRAMEERGWEGGRYVIEGFPRSQEGMEAWDRVLAPRVSSKLALLIELGEEAVASPSSGSRSGLSTAVTQESLEAFKAESAPVVRSFNEQGLLRKVWADQDVEVLWKCVQEVLHFELDAQLMNYAVVIVKHKASSPETDRFVQSFLASHGIAVVQSGTMPVDEFWSSGLFDKTYYQLLDYAGGDPSAIPITAAGRERFREATGEEWGEAVARGRVLSAAAALSALGRTAASLGRAWDGDGTEVWRVDQYLSVAWITGENGSGAWVVNGFALQWRNAFVESAQQSNRYVRWFCVEFAPAKVSWSCFRTELLGALDPKEASPDSIRGQFYRHWRTLGIETAPDIFDNCVHASGGPLEGLREWMLLTGDLFHDHPFVRSILSAGVPVEVLEAWLQNPQVEAWHVGQAVLSGPLFACSAESDHATFRASAQRYMRARGGDLKPRSMRRKSTEQAQLRTFSKQGKGKLPAMTLLHFNDVYNVESRKREPVGGIARFVTRMRELKEEASARGEEALCLFSGDAFNPSLTSTVTKGKHMVPALNAVGIHMACYGNHDFDFGVDELVDMASQSNFPWLISNVVDKATGEGLAKGRVTHIMDWYGRKIGLMGLVEREWLVTLHTIEPEDVVFEDFCQCGRRLARQLREEGAELVLALTHMRVPNDELLAQEVEEIDMILGGHDHHYDVKPVGPFGTYVLKSGTDFRDITVLRLRFTNGCGPKAFEVLESKHVEIVSSIAEDSEMKQLVDECQQQVGDAMDEVLGHSAVDLDCRFSAIRTRETNVGNFVTDVMRAGFKTDLAMINSGTLRADAIIQKGPIKVRDLLSILPMLDELCVLELSGAQVLSILQNSVSQYPRLEGRFLQVSGVSFTFDAARPAGERLDEDGVCIGGAPLEVSQRYRVCTLNYLRQGKDGFDALRGAMCIADGEQAGMLPTLVREHLLSISMLNGTTPKALPYRVKRAMSRIDRSQLSPVGEGAEPFQKLGIMPKVDGRIMCLNPVAES</sequence>
<protein>
    <recommendedName>
        <fullName evidence="9">Adenylate kinase</fullName>
    </recommendedName>
</protein>
<dbReference type="PANTHER" id="PTHR11575:SF48">
    <property type="entry name" value="5'-NUCLEOTIDASE"/>
    <property type="match status" value="1"/>
</dbReference>
<dbReference type="Pfam" id="PF02872">
    <property type="entry name" value="5_nucleotid_C"/>
    <property type="match status" value="1"/>
</dbReference>
<keyword evidence="4" id="KW-0547">Nucleotide-binding</keyword>
<dbReference type="SUPFAM" id="SSF52540">
    <property type="entry name" value="P-loop containing nucleoside triphosphate hydrolases"/>
    <property type="match status" value="4"/>
</dbReference>
<evidence type="ECO:0000256" key="5">
    <source>
        <dbReference type="ARBA" id="ARBA00022777"/>
    </source>
</evidence>
<evidence type="ECO:0000259" key="6">
    <source>
        <dbReference type="Pfam" id="PF00149"/>
    </source>
</evidence>
<dbReference type="InterPro" id="IPR033690">
    <property type="entry name" value="Adenylat_kinase_CS"/>
</dbReference>
<dbReference type="Gene3D" id="3.30.70.141">
    <property type="entry name" value="Nucleoside diphosphate kinase-like domain"/>
    <property type="match status" value="1"/>
</dbReference>
<dbReference type="SUPFAM" id="SSF54919">
    <property type="entry name" value="Nucleoside diphosphate kinase, NDK"/>
    <property type="match status" value="1"/>
</dbReference>
<organism evidence="8">
    <name type="scientific">Alexandrium monilatum</name>
    <dbReference type="NCBI Taxonomy" id="311494"/>
    <lineage>
        <taxon>Eukaryota</taxon>
        <taxon>Sar</taxon>
        <taxon>Alveolata</taxon>
        <taxon>Dinophyceae</taxon>
        <taxon>Gonyaulacales</taxon>
        <taxon>Pyrocystaceae</taxon>
        <taxon>Alexandrium</taxon>
    </lineage>
</organism>
<dbReference type="Gene3D" id="3.90.780.10">
    <property type="entry name" value="5'-Nucleotidase, C-terminal domain"/>
    <property type="match status" value="1"/>
</dbReference>
<dbReference type="SUPFAM" id="SSF56300">
    <property type="entry name" value="Metallo-dependent phosphatases"/>
    <property type="match status" value="1"/>
</dbReference>
<dbReference type="Pfam" id="PF00406">
    <property type="entry name" value="ADK"/>
    <property type="match status" value="3"/>
</dbReference>
<keyword evidence="2" id="KW-0808">Transferase</keyword>
<comment type="similarity">
    <text evidence="1">Belongs to the 5'-nucleotidase family.</text>
</comment>
<dbReference type="InterPro" id="IPR004843">
    <property type="entry name" value="Calcineurin-like_PHP"/>
</dbReference>
<dbReference type="PANTHER" id="PTHR11575">
    <property type="entry name" value="5'-NUCLEOTIDASE-RELATED"/>
    <property type="match status" value="1"/>
</dbReference>
<dbReference type="InterPro" id="IPR006179">
    <property type="entry name" value="5_nucleotidase/apyrase"/>
</dbReference>
<dbReference type="InterPro" id="IPR029052">
    <property type="entry name" value="Metallo-depent_PP-like"/>
</dbReference>
<evidence type="ECO:0000256" key="3">
    <source>
        <dbReference type="ARBA" id="ARBA00022729"/>
    </source>
</evidence>
<dbReference type="Pfam" id="PF13207">
    <property type="entry name" value="AAA_17"/>
    <property type="match status" value="1"/>
</dbReference>
<dbReference type="InterPro" id="IPR036850">
    <property type="entry name" value="NDK-like_dom_sf"/>
</dbReference>
<dbReference type="Pfam" id="PF00149">
    <property type="entry name" value="Metallophos"/>
    <property type="match status" value="1"/>
</dbReference>
<reference evidence="8" key="1">
    <citation type="submission" date="2021-01" db="EMBL/GenBank/DDBJ databases">
        <authorList>
            <person name="Corre E."/>
            <person name="Pelletier E."/>
            <person name="Niang G."/>
            <person name="Scheremetjew M."/>
            <person name="Finn R."/>
            <person name="Kale V."/>
            <person name="Holt S."/>
            <person name="Cochrane G."/>
            <person name="Meng A."/>
            <person name="Brown T."/>
            <person name="Cohen L."/>
        </authorList>
    </citation>
    <scope>NUCLEOTIDE SEQUENCE</scope>
    <source>
        <strain evidence="8">CCMP3105</strain>
    </source>
</reference>
<dbReference type="InterPro" id="IPR000850">
    <property type="entry name" value="Adenylat/UMP-CMP_kin"/>
</dbReference>
<dbReference type="Gene3D" id="3.60.21.10">
    <property type="match status" value="1"/>
</dbReference>
<dbReference type="EMBL" id="HBNR01006891">
    <property type="protein sequence ID" value="CAE4564897.1"/>
    <property type="molecule type" value="Transcribed_RNA"/>
</dbReference>
<gene>
    <name evidence="8" type="ORF">AMON00008_LOCUS4516</name>
</gene>
<dbReference type="GO" id="GO:0005524">
    <property type="term" value="F:ATP binding"/>
    <property type="evidence" value="ECO:0007669"/>
    <property type="project" value="InterPro"/>
</dbReference>
<dbReference type="InterPro" id="IPR008334">
    <property type="entry name" value="5'-Nucleotdase_C"/>
</dbReference>
<evidence type="ECO:0000259" key="7">
    <source>
        <dbReference type="Pfam" id="PF02872"/>
    </source>
</evidence>
<name>A0A7S4PX53_9DINO</name>
<dbReference type="HAMAP" id="MF_00235">
    <property type="entry name" value="Adenylate_kinase_Adk"/>
    <property type="match status" value="2"/>
</dbReference>
<dbReference type="SUPFAM" id="SSF55816">
    <property type="entry name" value="5'-nucleotidase (syn. UDP-sugar hydrolase), C-terminal domain"/>
    <property type="match status" value="1"/>
</dbReference>
<evidence type="ECO:0000256" key="4">
    <source>
        <dbReference type="ARBA" id="ARBA00022741"/>
    </source>
</evidence>
<evidence type="ECO:0000256" key="1">
    <source>
        <dbReference type="ARBA" id="ARBA00006654"/>
    </source>
</evidence>
<dbReference type="InterPro" id="IPR041821">
    <property type="entry name" value="CG11883_N"/>
</dbReference>
<dbReference type="InterPro" id="IPR036907">
    <property type="entry name" value="5'-Nucleotdase_C_sf"/>
</dbReference>
<keyword evidence="5" id="KW-0418">Kinase</keyword>
<dbReference type="Gene3D" id="3.40.50.300">
    <property type="entry name" value="P-loop containing nucleotide triphosphate hydrolases"/>
    <property type="match status" value="4"/>
</dbReference>
<dbReference type="PROSITE" id="PS00113">
    <property type="entry name" value="ADENYLATE_KINASE"/>
    <property type="match status" value="1"/>
</dbReference>
<dbReference type="CDD" id="cd01428">
    <property type="entry name" value="ADK"/>
    <property type="match status" value="2"/>
</dbReference>
<dbReference type="PRINTS" id="PR00094">
    <property type="entry name" value="ADENYLTKNASE"/>
</dbReference>
<feature type="domain" description="5'-Nucleotidase C-terminal" evidence="7">
    <location>
        <begin position="1524"/>
        <end position="1680"/>
    </location>
</feature>
<dbReference type="CDD" id="cd07406">
    <property type="entry name" value="MPP_CG11883_N"/>
    <property type="match status" value="1"/>
</dbReference>
<dbReference type="InterPro" id="IPR027417">
    <property type="entry name" value="P-loop_NTPase"/>
</dbReference>
<keyword evidence="3" id="KW-0732">Signal</keyword>
<dbReference type="GO" id="GO:0016787">
    <property type="term" value="F:hydrolase activity"/>
    <property type="evidence" value="ECO:0007669"/>
    <property type="project" value="InterPro"/>
</dbReference>
<accession>A0A7S4PX53</accession>
<dbReference type="GO" id="GO:0009166">
    <property type="term" value="P:nucleotide catabolic process"/>
    <property type="evidence" value="ECO:0007669"/>
    <property type="project" value="InterPro"/>
</dbReference>
<dbReference type="GO" id="GO:0019205">
    <property type="term" value="F:nucleobase-containing compound kinase activity"/>
    <property type="evidence" value="ECO:0007669"/>
    <property type="project" value="InterPro"/>
</dbReference>
<proteinExistence type="inferred from homology"/>
<evidence type="ECO:0000256" key="2">
    <source>
        <dbReference type="ARBA" id="ARBA00022679"/>
    </source>
</evidence>
<evidence type="ECO:0008006" key="9">
    <source>
        <dbReference type="Google" id="ProtNLM"/>
    </source>
</evidence>
<feature type="domain" description="Calcineurin-like phosphoesterase" evidence="6">
    <location>
        <begin position="1237"/>
        <end position="1448"/>
    </location>
</feature>
<evidence type="ECO:0000313" key="8">
    <source>
        <dbReference type="EMBL" id="CAE4564897.1"/>
    </source>
</evidence>